<keyword evidence="3" id="KW-0574">Periplasm</keyword>
<evidence type="ECO:0000256" key="6">
    <source>
        <dbReference type="ARBA" id="ARBA00023235"/>
    </source>
</evidence>
<accession>A0A542W250</accession>
<dbReference type="AlphaFoldDB" id="A0A542W250"/>
<dbReference type="SUPFAM" id="SSF54534">
    <property type="entry name" value="FKBP-like"/>
    <property type="match status" value="2"/>
</dbReference>
<dbReference type="GO" id="GO:0003755">
    <property type="term" value="F:peptidyl-prolyl cis-trans isomerase activity"/>
    <property type="evidence" value="ECO:0007669"/>
    <property type="project" value="UniProtKB-KW"/>
</dbReference>
<dbReference type="InterPro" id="IPR000297">
    <property type="entry name" value="PPIase_PpiC"/>
</dbReference>
<feature type="transmembrane region" description="Helical" evidence="10">
    <location>
        <begin position="28"/>
        <end position="46"/>
    </location>
</feature>
<dbReference type="InterPro" id="IPR050280">
    <property type="entry name" value="OMP_Chaperone_SurA"/>
</dbReference>
<dbReference type="PANTHER" id="PTHR47637">
    <property type="entry name" value="CHAPERONE SURA"/>
    <property type="match status" value="1"/>
</dbReference>
<evidence type="ECO:0000259" key="11">
    <source>
        <dbReference type="PROSITE" id="PS50198"/>
    </source>
</evidence>
<evidence type="ECO:0000256" key="2">
    <source>
        <dbReference type="ARBA" id="ARBA00022729"/>
    </source>
</evidence>
<proteinExistence type="predicted"/>
<feature type="domain" description="PpiC" evidence="11">
    <location>
        <begin position="214"/>
        <end position="317"/>
    </location>
</feature>
<evidence type="ECO:0000313" key="12">
    <source>
        <dbReference type="EMBL" id="TQL17662.1"/>
    </source>
</evidence>
<dbReference type="Gene3D" id="1.10.4030.10">
    <property type="entry name" value="Porin chaperone SurA, peptide-binding domain"/>
    <property type="match status" value="1"/>
</dbReference>
<evidence type="ECO:0000256" key="9">
    <source>
        <dbReference type="PROSITE-ProRule" id="PRU00278"/>
    </source>
</evidence>
<dbReference type="SUPFAM" id="SSF109998">
    <property type="entry name" value="Triger factor/SurA peptide-binding domain-like"/>
    <property type="match status" value="1"/>
</dbReference>
<keyword evidence="10" id="KW-0472">Membrane</keyword>
<dbReference type="Pfam" id="PF00639">
    <property type="entry name" value="Rotamase"/>
    <property type="match status" value="1"/>
</dbReference>
<dbReference type="PANTHER" id="PTHR47637:SF1">
    <property type="entry name" value="CHAPERONE SURA"/>
    <property type="match status" value="1"/>
</dbReference>
<evidence type="ECO:0000256" key="1">
    <source>
        <dbReference type="ARBA" id="ARBA00018370"/>
    </source>
</evidence>
<name>A0A542W250_ZYMMB</name>
<keyword evidence="6 9" id="KW-0413">Isomerase</keyword>
<sequence length="469" mass="51506">MSEVIEDTELRVAQKLFTVSKKRIKKTAAILLAGGVAVAVPAFLFAQTEDLGLKLPREMTLFGKSNPNVYKATAIVNGTIITNTDIDQRFALALAGSDVSKITDEDRNMIRLQILRNLIDETLEIQEAKANDIIITPTEQDQVFERYAHNMKKTPESFGAFLRALGSSEKSMKRQIEGEMAWRRLMGRRVEPFVNISNEEVQNIINHLKASKGKEQYHVAEIFLSATDANRDAVRANAVKIAEQVQRGGPHGGAGEFSAFARQYSEASSAARGGDMGWVQAEQLPDALAQVVKTMPVLSTVGPIETPSGFSIIALVDKQQILGIDPRDAIVSLKQIYVSFPPGTTKEMADTRTAQLRDATKELKGCGSVSEITSKVGAEVMSNDQVSIRSMPPALQDIVARLQVGEATVPFGSVSEGVSVLVVCGRDDPKVAKAPNFQQIHNQLQEDRITKRAARYLRDLRRDAIIDYR</sequence>
<evidence type="ECO:0000256" key="5">
    <source>
        <dbReference type="ARBA" id="ARBA00023186"/>
    </source>
</evidence>
<dbReference type="Gene3D" id="3.10.50.40">
    <property type="match status" value="1"/>
</dbReference>
<dbReference type="PROSITE" id="PS50198">
    <property type="entry name" value="PPIC_PPIASE_2"/>
    <property type="match status" value="1"/>
</dbReference>
<evidence type="ECO:0000313" key="13">
    <source>
        <dbReference type="Proteomes" id="UP000316887"/>
    </source>
</evidence>
<evidence type="ECO:0000256" key="3">
    <source>
        <dbReference type="ARBA" id="ARBA00022764"/>
    </source>
</evidence>
<dbReference type="InterPro" id="IPR046357">
    <property type="entry name" value="PPIase_dom_sf"/>
</dbReference>
<dbReference type="OrthoDB" id="9791746at2"/>
<reference evidence="12 13" key="1">
    <citation type="submission" date="2019-06" db="EMBL/GenBank/DDBJ databases">
        <title>Genome sequencing of Zymomonas mobilis strains for genetic engineering and biofuel applications.</title>
        <authorList>
            <person name="Teravest M."/>
        </authorList>
    </citation>
    <scope>NUCLEOTIDE SEQUENCE [LARGE SCALE GENOMIC DNA]</scope>
    <source>
        <strain evidence="12 13">AN0101</strain>
    </source>
</reference>
<dbReference type="Proteomes" id="UP000316887">
    <property type="component" value="Unassembled WGS sequence"/>
</dbReference>
<protein>
    <recommendedName>
        <fullName evidence="1">Parvulin-like PPIase</fullName>
    </recommendedName>
    <alternativeName>
        <fullName evidence="7">Peptidyl-prolyl cis-trans isomerase plp</fullName>
    </alternativeName>
    <alternativeName>
        <fullName evidence="8">Rotamase plp</fullName>
    </alternativeName>
</protein>
<comment type="caution">
    <text evidence="12">The sequence shown here is derived from an EMBL/GenBank/DDBJ whole genome shotgun (WGS) entry which is preliminary data.</text>
</comment>
<dbReference type="InterPro" id="IPR015391">
    <property type="entry name" value="SurA_N"/>
</dbReference>
<dbReference type="RefSeq" id="WP_141919982.1">
    <property type="nucleotide sequence ID" value="NZ_VFOF01000001.1"/>
</dbReference>
<keyword evidence="5" id="KW-0143">Chaperone</keyword>
<dbReference type="EMBL" id="VFOF01000001">
    <property type="protein sequence ID" value="TQL17662.1"/>
    <property type="molecule type" value="Genomic_DNA"/>
</dbReference>
<gene>
    <name evidence="12" type="ORF">FBY58_1260</name>
</gene>
<dbReference type="InterPro" id="IPR027304">
    <property type="entry name" value="Trigger_fact/SurA_dom_sf"/>
</dbReference>
<organism evidence="12 13">
    <name type="scientific">Zymomonas mobilis</name>
    <dbReference type="NCBI Taxonomy" id="542"/>
    <lineage>
        <taxon>Bacteria</taxon>
        <taxon>Pseudomonadati</taxon>
        <taxon>Pseudomonadota</taxon>
        <taxon>Alphaproteobacteria</taxon>
        <taxon>Sphingomonadales</taxon>
        <taxon>Zymomonadaceae</taxon>
        <taxon>Zymomonas</taxon>
    </lineage>
</organism>
<evidence type="ECO:0000256" key="7">
    <source>
        <dbReference type="ARBA" id="ARBA00030642"/>
    </source>
</evidence>
<evidence type="ECO:0000256" key="8">
    <source>
        <dbReference type="ARBA" id="ARBA00031484"/>
    </source>
</evidence>
<keyword evidence="4 9" id="KW-0697">Rotamase</keyword>
<dbReference type="Pfam" id="PF09312">
    <property type="entry name" value="SurA_N"/>
    <property type="match status" value="1"/>
</dbReference>
<keyword evidence="2" id="KW-0732">Signal</keyword>
<evidence type="ECO:0000256" key="4">
    <source>
        <dbReference type="ARBA" id="ARBA00023110"/>
    </source>
</evidence>
<keyword evidence="10" id="KW-0812">Transmembrane</keyword>
<evidence type="ECO:0000256" key="10">
    <source>
        <dbReference type="SAM" id="Phobius"/>
    </source>
</evidence>
<keyword evidence="10" id="KW-1133">Transmembrane helix</keyword>